<dbReference type="PANTHER" id="PTHR10091">
    <property type="entry name" value="ALDOSE-1-EPIMERASE"/>
    <property type="match status" value="1"/>
</dbReference>
<evidence type="ECO:0000256" key="10">
    <source>
        <dbReference type="ARBA" id="ARBA00023235"/>
    </source>
</evidence>
<dbReference type="GO" id="GO:0030246">
    <property type="term" value="F:carbohydrate binding"/>
    <property type="evidence" value="ECO:0007669"/>
    <property type="project" value="InterPro"/>
</dbReference>
<evidence type="ECO:0000256" key="2">
    <source>
        <dbReference type="ARBA" id="ARBA00001712"/>
    </source>
</evidence>
<evidence type="ECO:0000256" key="8">
    <source>
        <dbReference type="ARBA" id="ARBA00022490"/>
    </source>
</evidence>
<evidence type="ECO:0000256" key="15">
    <source>
        <dbReference type="PIRSR" id="PIRSR005096-2"/>
    </source>
</evidence>
<dbReference type="GO" id="GO:0005737">
    <property type="term" value="C:cytoplasm"/>
    <property type="evidence" value="ECO:0007669"/>
    <property type="project" value="UniProtKB-SubCell"/>
</dbReference>
<dbReference type="InterPro" id="IPR047215">
    <property type="entry name" value="Galactose_mutarotase-like"/>
</dbReference>
<dbReference type="InterPro" id="IPR011013">
    <property type="entry name" value="Gal_mutarotase_sf_dom"/>
</dbReference>
<comment type="subunit">
    <text evidence="7">Monomer.</text>
</comment>
<sequence length="369" mass="40747">MSAPGLKVEEDSFGTFFDEERSVNVPVRRFTLKNSRNVSVQIINYGATITNIVVPDKNGVFADVNLGFDSMEGYTKNWVNPYFGAIVGRVANRIGKAQFTVKNETYHVSKNNGENHLHGGFKGFDKKMWEANVEGTKVTFSYVSKDGEEGYPGSVLVAATYSLSDANELLLEMTATTTKPTPVNLTNHAYFNLAGHDKGWSALSEHKVHVNASFYTPGVDLLPTGEIKPVAGTIFDLTTTKQLKDVLSWTPDDGYDTNFCVNTTKPPTMVLAARVYHPQSGRQLEIYSDQPGIQFYTSNSLPTENILQGKGGCYYTKHGAFCLETQNYPDAVNQPNFPKSVLLPGETYKHNVKYLFGIQNEDPSSCTIA</sequence>
<evidence type="ECO:0000256" key="6">
    <source>
        <dbReference type="ARBA" id="ARBA00006206"/>
    </source>
</evidence>
<comment type="catalytic activity">
    <reaction evidence="2">
        <text>alpha-D-galactose = beta-D-galactose</text>
        <dbReference type="Rhea" id="RHEA:28675"/>
        <dbReference type="ChEBI" id="CHEBI:27667"/>
        <dbReference type="ChEBI" id="CHEBI:28061"/>
        <dbReference type="EC" id="5.1.3.3"/>
    </reaction>
    <physiologicalReaction direction="right-to-left" evidence="2">
        <dbReference type="Rhea" id="RHEA:28677"/>
    </physiologicalReaction>
</comment>
<evidence type="ECO:0000313" key="18">
    <source>
        <dbReference type="Proteomes" id="UP000494165"/>
    </source>
</evidence>
<keyword evidence="18" id="KW-1185">Reference proteome</keyword>
<dbReference type="GO" id="GO:0033499">
    <property type="term" value="P:galactose catabolic process via UDP-galactose, Leloir pathway"/>
    <property type="evidence" value="ECO:0007669"/>
    <property type="project" value="TreeGrafter"/>
</dbReference>
<dbReference type="InterPro" id="IPR008183">
    <property type="entry name" value="Aldose_1/G6P_1-epimerase"/>
</dbReference>
<dbReference type="PROSITE" id="PS00545">
    <property type="entry name" value="ALDOSE_1_EPIMERASE"/>
    <property type="match status" value="1"/>
</dbReference>
<evidence type="ECO:0000256" key="3">
    <source>
        <dbReference type="ARBA" id="ARBA00004496"/>
    </source>
</evidence>
<evidence type="ECO:0000256" key="13">
    <source>
        <dbReference type="PIRNR" id="PIRNR005096"/>
    </source>
</evidence>
<dbReference type="Proteomes" id="UP000494165">
    <property type="component" value="Unassembled WGS sequence"/>
</dbReference>
<dbReference type="InterPro" id="IPR014718">
    <property type="entry name" value="GH-type_carb-bd"/>
</dbReference>
<protein>
    <recommendedName>
        <fullName evidence="13">Aldose 1-epimerase</fullName>
        <ecNumber evidence="13">5.1.3.3</ecNumber>
    </recommendedName>
</protein>
<dbReference type="CDD" id="cd09019">
    <property type="entry name" value="galactose_mutarotase_like"/>
    <property type="match status" value="1"/>
</dbReference>
<comment type="caution">
    <text evidence="17">The sequence shown here is derived from an EMBL/GenBank/DDBJ whole genome shotgun (WGS) entry which is preliminary data.</text>
</comment>
<evidence type="ECO:0000256" key="14">
    <source>
        <dbReference type="PIRSR" id="PIRSR005096-1"/>
    </source>
</evidence>
<comment type="function">
    <text evidence="12">Mutarotase that catalyzes the interconversion of beta-D-galactose and alpha-D-galactose during galactose metabolism. Beta-D-galactose is metabolized in the liver into glucose 1-phosphate, the primary metabolic fuel, by the action of four enzymes that constitute the Leloir pathway: GALM, GALK1 (galactokinase), GALT (galactose-1-phosphate uridylyltransferase) and GALE (UDP-galactose-4'-epimerase). Involved in the maintenance of the equilibrium between the beta- and alpha-anomers of galactose, therefore ensuring a sufficient supply of the alpha-anomer for GALK1. Also active on D-glucose although shows a preference for galactose over glucose.</text>
</comment>
<feature type="binding site" evidence="16">
    <location>
        <begin position="92"/>
        <end position="93"/>
    </location>
    <ligand>
        <name>beta-D-galactose</name>
        <dbReference type="ChEBI" id="CHEBI:27667"/>
    </ligand>
</feature>
<feature type="binding site" evidence="15">
    <location>
        <position position="256"/>
    </location>
    <ligand>
        <name>beta-D-galactose</name>
        <dbReference type="ChEBI" id="CHEBI:27667"/>
    </ligand>
</feature>
<keyword evidence="10 13" id="KW-0413">Isomerase</keyword>
<evidence type="ECO:0000256" key="5">
    <source>
        <dbReference type="ARBA" id="ARBA00005028"/>
    </source>
</evidence>
<evidence type="ECO:0000256" key="7">
    <source>
        <dbReference type="ARBA" id="ARBA00011245"/>
    </source>
</evidence>
<evidence type="ECO:0000256" key="9">
    <source>
        <dbReference type="ARBA" id="ARBA00022553"/>
    </source>
</evidence>
<dbReference type="GO" id="GO:0004034">
    <property type="term" value="F:aldose 1-epimerase activity"/>
    <property type="evidence" value="ECO:0007669"/>
    <property type="project" value="UniProtKB-EC"/>
</dbReference>
<feature type="active site" description="Proton acceptor" evidence="14">
    <location>
        <position position="324"/>
    </location>
</feature>
<dbReference type="PIRSF" id="PIRSF005096">
    <property type="entry name" value="GALM"/>
    <property type="match status" value="1"/>
</dbReference>
<dbReference type="NCBIfam" id="NF008277">
    <property type="entry name" value="PRK11055.1"/>
    <property type="match status" value="1"/>
</dbReference>
<gene>
    <name evidence="17" type="ORF">CLODIP_2_CD09686</name>
</gene>
<evidence type="ECO:0000313" key="17">
    <source>
        <dbReference type="EMBL" id="CAB3386102.1"/>
    </source>
</evidence>
<dbReference type="SUPFAM" id="SSF74650">
    <property type="entry name" value="Galactose mutarotase-like"/>
    <property type="match status" value="1"/>
</dbReference>
<reference evidence="17 18" key="1">
    <citation type="submission" date="2020-04" db="EMBL/GenBank/DDBJ databases">
        <authorList>
            <person name="Alioto T."/>
            <person name="Alioto T."/>
            <person name="Gomez Garrido J."/>
        </authorList>
    </citation>
    <scope>NUCLEOTIDE SEQUENCE [LARGE SCALE GENOMIC DNA]</scope>
</reference>
<evidence type="ECO:0000256" key="4">
    <source>
        <dbReference type="ARBA" id="ARBA00004947"/>
    </source>
</evidence>
<dbReference type="EC" id="5.1.3.3" evidence="13"/>
<evidence type="ECO:0000256" key="1">
    <source>
        <dbReference type="ARBA" id="ARBA00001614"/>
    </source>
</evidence>
<dbReference type="InterPro" id="IPR015443">
    <property type="entry name" value="Aldose_1-epimerase"/>
</dbReference>
<feature type="binding site" evidence="16">
    <location>
        <begin position="188"/>
        <end position="190"/>
    </location>
    <ligand>
        <name>beta-D-galactose</name>
        <dbReference type="ChEBI" id="CHEBI:27667"/>
    </ligand>
</feature>
<feature type="active site" description="Proton donor" evidence="14">
    <location>
        <position position="188"/>
    </location>
</feature>
<dbReference type="InterPro" id="IPR018052">
    <property type="entry name" value="Ald1_epimerase_CS"/>
</dbReference>
<keyword evidence="9" id="KW-0597">Phosphoprotein</keyword>
<organism evidence="17 18">
    <name type="scientific">Cloeon dipterum</name>
    <dbReference type="NCBI Taxonomy" id="197152"/>
    <lineage>
        <taxon>Eukaryota</taxon>
        <taxon>Metazoa</taxon>
        <taxon>Ecdysozoa</taxon>
        <taxon>Arthropoda</taxon>
        <taxon>Hexapoda</taxon>
        <taxon>Insecta</taxon>
        <taxon>Pterygota</taxon>
        <taxon>Palaeoptera</taxon>
        <taxon>Ephemeroptera</taxon>
        <taxon>Pisciforma</taxon>
        <taxon>Baetidae</taxon>
        <taxon>Cloeon</taxon>
    </lineage>
</organism>
<evidence type="ECO:0000256" key="16">
    <source>
        <dbReference type="PIRSR" id="PIRSR005096-3"/>
    </source>
</evidence>
<comment type="subcellular location">
    <subcellularLocation>
        <location evidence="3">Cytoplasm</location>
    </subcellularLocation>
</comment>
<dbReference type="GO" id="GO:0006006">
    <property type="term" value="P:glucose metabolic process"/>
    <property type="evidence" value="ECO:0007669"/>
    <property type="project" value="TreeGrafter"/>
</dbReference>
<comment type="similarity">
    <text evidence="6 13">Belongs to the aldose epimerase family.</text>
</comment>
<keyword evidence="11 13" id="KW-0119">Carbohydrate metabolism</keyword>
<dbReference type="OrthoDB" id="274691at2759"/>
<proteinExistence type="inferred from homology"/>
<dbReference type="Pfam" id="PF01263">
    <property type="entry name" value="Aldose_epim"/>
    <property type="match status" value="1"/>
</dbReference>
<dbReference type="FunFam" id="2.70.98.10:FF:000003">
    <property type="entry name" value="Aldose 1-epimerase"/>
    <property type="match status" value="1"/>
</dbReference>
<evidence type="ECO:0000256" key="11">
    <source>
        <dbReference type="ARBA" id="ARBA00023277"/>
    </source>
</evidence>
<dbReference type="PANTHER" id="PTHR10091:SF0">
    <property type="entry name" value="GALACTOSE MUTAROTASE"/>
    <property type="match status" value="1"/>
</dbReference>
<comment type="pathway">
    <text evidence="4">Carbohydrate metabolism; galactose metabolism.</text>
</comment>
<dbReference type="Gene3D" id="2.70.98.10">
    <property type="match status" value="1"/>
</dbReference>
<evidence type="ECO:0000256" key="12">
    <source>
        <dbReference type="ARBA" id="ARBA00045743"/>
    </source>
</evidence>
<accession>A0A8S1DYA9</accession>
<keyword evidence="8" id="KW-0963">Cytoplasm</keyword>
<dbReference type="EMBL" id="CADEPI010000454">
    <property type="protein sequence ID" value="CAB3386102.1"/>
    <property type="molecule type" value="Genomic_DNA"/>
</dbReference>
<name>A0A8S1DYA9_9INSE</name>
<comment type="catalytic activity">
    <reaction evidence="1 13">
        <text>alpha-D-glucose = beta-D-glucose</text>
        <dbReference type="Rhea" id="RHEA:10264"/>
        <dbReference type="ChEBI" id="CHEBI:15903"/>
        <dbReference type="ChEBI" id="CHEBI:17925"/>
        <dbReference type="EC" id="5.1.3.3"/>
    </reaction>
</comment>
<dbReference type="AlphaFoldDB" id="A0A8S1DYA9"/>
<comment type="pathway">
    <text evidence="5 13">Carbohydrate metabolism; hexose metabolism.</text>
</comment>